<dbReference type="Pfam" id="PF13439">
    <property type="entry name" value="Glyco_transf_4"/>
    <property type="match status" value="1"/>
</dbReference>
<dbReference type="STRING" id="1121881.SAMN02745225_00313"/>
<reference evidence="6" key="1">
    <citation type="submission" date="2016-11" db="EMBL/GenBank/DDBJ databases">
        <authorList>
            <person name="Varghese N."/>
            <person name="Submissions S."/>
        </authorList>
    </citation>
    <scope>NUCLEOTIDE SEQUENCE [LARGE SCALE GENOMIC DNA]</scope>
    <source>
        <strain evidence="6">DSM 19514</strain>
    </source>
</reference>
<gene>
    <name evidence="5" type="ORF">SAMN02745225_00313</name>
</gene>
<evidence type="ECO:0000256" key="1">
    <source>
        <dbReference type="ARBA" id="ARBA00022676"/>
    </source>
</evidence>
<keyword evidence="6" id="KW-1185">Reference proteome</keyword>
<dbReference type="GO" id="GO:1901137">
    <property type="term" value="P:carbohydrate derivative biosynthetic process"/>
    <property type="evidence" value="ECO:0007669"/>
    <property type="project" value="UniProtKB-ARBA"/>
</dbReference>
<dbReference type="RefSeq" id="WP_143146328.1">
    <property type="nucleotide sequence ID" value="NZ_FQUL01000003.1"/>
</dbReference>
<dbReference type="Proteomes" id="UP000184295">
    <property type="component" value="Unassembled WGS sequence"/>
</dbReference>
<dbReference type="Pfam" id="PF00534">
    <property type="entry name" value="Glycos_transf_1"/>
    <property type="match status" value="1"/>
</dbReference>
<keyword evidence="1" id="KW-0328">Glycosyltransferase</keyword>
<proteinExistence type="predicted"/>
<dbReference type="SUPFAM" id="SSF53756">
    <property type="entry name" value="UDP-Glycosyltransferase/glycogen phosphorylase"/>
    <property type="match status" value="1"/>
</dbReference>
<evidence type="ECO:0000313" key="6">
    <source>
        <dbReference type="Proteomes" id="UP000184295"/>
    </source>
</evidence>
<dbReference type="OrthoDB" id="9810929at2"/>
<dbReference type="GO" id="GO:0016758">
    <property type="term" value="F:hexosyltransferase activity"/>
    <property type="evidence" value="ECO:0007669"/>
    <property type="project" value="TreeGrafter"/>
</dbReference>
<evidence type="ECO:0000259" key="4">
    <source>
        <dbReference type="Pfam" id="PF13439"/>
    </source>
</evidence>
<feature type="domain" description="Glycosyl transferase family 1" evidence="3">
    <location>
        <begin position="212"/>
        <end position="382"/>
    </location>
</feature>
<dbReference type="EMBL" id="FQUL01000003">
    <property type="protein sequence ID" value="SHE33877.1"/>
    <property type="molecule type" value="Genomic_DNA"/>
</dbReference>
<evidence type="ECO:0000259" key="3">
    <source>
        <dbReference type="Pfam" id="PF00534"/>
    </source>
</evidence>
<organism evidence="5 6">
    <name type="scientific">Ferrithrix thermotolerans DSM 19514</name>
    <dbReference type="NCBI Taxonomy" id="1121881"/>
    <lineage>
        <taxon>Bacteria</taxon>
        <taxon>Bacillati</taxon>
        <taxon>Actinomycetota</taxon>
        <taxon>Acidimicrobiia</taxon>
        <taxon>Acidimicrobiales</taxon>
        <taxon>Acidimicrobiaceae</taxon>
        <taxon>Ferrithrix</taxon>
    </lineage>
</organism>
<evidence type="ECO:0000313" key="5">
    <source>
        <dbReference type="EMBL" id="SHE33877.1"/>
    </source>
</evidence>
<keyword evidence="2 5" id="KW-0808">Transferase</keyword>
<sequence>MRIAMISYHTSPLAQPGVGDGGGMNVYVRQLATALARLGIHCDVYTRADSKDDVGSVRVEPGFEVHFIESGPKRDLPKERLLQYVRHFTDGVLRHIFTERNGHVDLVHANYWLSGIAGHTIKHELNVPLFTSFHTLEKAKKIGRESPDDGYDSTVRIWHEQRVMGCSDAILASCGPEAEWITRLYNVDPFQIRVVPLGVDRAFFAPGDQKMARSAIGLPRDDKIVLSVGRVQPLKGFLLGAKAVERVLEEMDVHFVLVGGPSGPEGEDELARLRAMSRRGTLKGRMHFFAPQPHEILSSFYRASDVVLVPSRTESFGLVALEASATAKPIVASAVGGLTTLVKDGRSGHLVRDRSVEGFAAKISGVLAHSDRGEAMGRNAYHHTRGFTWSNSAKYLLEILEDRQSNELVLCG</sequence>
<protein>
    <submittedName>
        <fullName evidence="5">D-inositol-3-phosphate glycosyltransferase</fullName>
    </submittedName>
</protein>
<dbReference type="InterPro" id="IPR028098">
    <property type="entry name" value="Glyco_trans_4-like_N"/>
</dbReference>
<dbReference type="PANTHER" id="PTHR45947:SF3">
    <property type="entry name" value="SULFOQUINOVOSYL TRANSFERASE SQD2"/>
    <property type="match status" value="1"/>
</dbReference>
<dbReference type="InterPro" id="IPR050194">
    <property type="entry name" value="Glycosyltransferase_grp1"/>
</dbReference>
<dbReference type="PANTHER" id="PTHR45947">
    <property type="entry name" value="SULFOQUINOVOSYL TRANSFERASE SQD2"/>
    <property type="match status" value="1"/>
</dbReference>
<name>A0A1M4SPK7_9ACTN</name>
<feature type="domain" description="Glycosyltransferase subfamily 4-like N-terminal" evidence="4">
    <location>
        <begin position="22"/>
        <end position="201"/>
    </location>
</feature>
<dbReference type="AlphaFoldDB" id="A0A1M4SPK7"/>
<dbReference type="InterPro" id="IPR001296">
    <property type="entry name" value="Glyco_trans_1"/>
</dbReference>
<dbReference type="Gene3D" id="3.40.50.2000">
    <property type="entry name" value="Glycogen Phosphorylase B"/>
    <property type="match status" value="2"/>
</dbReference>
<accession>A0A1M4SPK7</accession>
<evidence type="ECO:0000256" key="2">
    <source>
        <dbReference type="ARBA" id="ARBA00022679"/>
    </source>
</evidence>